<dbReference type="GO" id="GO:0005975">
    <property type="term" value="P:carbohydrate metabolic process"/>
    <property type="evidence" value="ECO:0007669"/>
    <property type="project" value="InterPro"/>
</dbReference>
<dbReference type="SUPFAM" id="SSF88713">
    <property type="entry name" value="Glycoside hydrolase/deacetylase"/>
    <property type="match status" value="1"/>
</dbReference>
<dbReference type="CDD" id="cd10918">
    <property type="entry name" value="CE4_NodB_like_5s_6s"/>
    <property type="match status" value="1"/>
</dbReference>
<evidence type="ECO:0000313" key="5">
    <source>
        <dbReference type="Proteomes" id="UP000291591"/>
    </source>
</evidence>
<accession>A0A4Q7UVG8</accession>
<dbReference type="Pfam" id="PF01522">
    <property type="entry name" value="Polysacc_deac_1"/>
    <property type="match status" value="1"/>
</dbReference>
<dbReference type="InterPro" id="IPR002509">
    <property type="entry name" value="NODB_dom"/>
</dbReference>
<keyword evidence="2" id="KW-0732">Signal</keyword>
<keyword evidence="5" id="KW-1185">Reference proteome</keyword>
<evidence type="ECO:0000313" key="4">
    <source>
        <dbReference type="EMBL" id="RZT85932.1"/>
    </source>
</evidence>
<evidence type="ECO:0000256" key="2">
    <source>
        <dbReference type="ARBA" id="ARBA00022729"/>
    </source>
</evidence>
<dbReference type="InterPro" id="IPR011330">
    <property type="entry name" value="Glyco_hydro/deAcase_b/a-brl"/>
</dbReference>
<dbReference type="PANTHER" id="PTHR34216:SF3">
    <property type="entry name" value="POLY-BETA-1,6-N-ACETYL-D-GLUCOSAMINE N-DEACETYLASE"/>
    <property type="match status" value="1"/>
</dbReference>
<evidence type="ECO:0000256" key="1">
    <source>
        <dbReference type="ARBA" id="ARBA00004613"/>
    </source>
</evidence>
<dbReference type="InterPro" id="IPR051398">
    <property type="entry name" value="Polysacch_Deacetylase"/>
</dbReference>
<gene>
    <name evidence="4" type="ORF">EV383_2819</name>
</gene>
<name>A0A4Q7UVG8_PSEST</name>
<dbReference type="AlphaFoldDB" id="A0A4Q7UVG8"/>
<proteinExistence type="predicted"/>
<comment type="subcellular location">
    <subcellularLocation>
        <location evidence="1">Secreted</location>
    </subcellularLocation>
</comment>
<comment type="caution">
    <text evidence="4">The sequence shown here is derived from an EMBL/GenBank/DDBJ whole genome shotgun (WGS) entry which is preliminary data.</text>
</comment>
<dbReference type="PROSITE" id="PS51677">
    <property type="entry name" value="NODB"/>
    <property type="match status" value="1"/>
</dbReference>
<sequence>MAAPAAAVLPRATVPVLCWHQLRDWRSDDSAYSRGSLICPPAMFRAQLDGIAAGGFTAIGPDDYLAHLTTGAALPPRPVLLTFDDSQGSQISVGLPELRRRTLTATFFVMTVPLGKPDWMRRDDVRRLHGEGMTIGAHTYDHHRVDRYSGADWATQLDRPRRELETLIGAPVRHFAYPFGAWNPAAFPHLDQAGYRTAFQLGDEPVDRTRPLLSLRRILVTSTWTGPEITAELSRPV</sequence>
<reference evidence="4 5" key="1">
    <citation type="submission" date="2019-02" db="EMBL/GenBank/DDBJ databases">
        <title>Sequencing the genomes of 1000 actinobacteria strains.</title>
        <authorList>
            <person name="Klenk H.-P."/>
        </authorList>
    </citation>
    <scope>NUCLEOTIDE SEQUENCE [LARGE SCALE GENOMIC DNA]</scope>
    <source>
        <strain evidence="4 5">DSM 45779</strain>
    </source>
</reference>
<protein>
    <submittedName>
        <fullName evidence="4">Polysaccharide deacetylase</fullName>
    </submittedName>
</protein>
<feature type="domain" description="NodB homology" evidence="3">
    <location>
        <begin position="77"/>
        <end position="237"/>
    </location>
</feature>
<organism evidence="4 5">
    <name type="scientific">Pseudonocardia sediminis</name>
    <dbReference type="NCBI Taxonomy" id="1397368"/>
    <lineage>
        <taxon>Bacteria</taxon>
        <taxon>Bacillati</taxon>
        <taxon>Actinomycetota</taxon>
        <taxon>Actinomycetes</taxon>
        <taxon>Pseudonocardiales</taxon>
        <taxon>Pseudonocardiaceae</taxon>
        <taxon>Pseudonocardia</taxon>
    </lineage>
</organism>
<evidence type="ECO:0000259" key="3">
    <source>
        <dbReference type="PROSITE" id="PS51677"/>
    </source>
</evidence>
<dbReference type="GO" id="GO:0005576">
    <property type="term" value="C:extracellular region"/>
    <property type="evidence" value="ECO:0007669"/>
    <property type="project" value="UniProtKB-SubCell"/>
</dbReference>
<dbReference type="Gene3D" id="3.20.20.370">
    <property type="entry name" value="Glycoside hydrolase/deacetylase"/>
    <property type="match status" value="1"/>
</dbReference>
<dbReference type="GO" id="GO:0016810">
    <property type="term" value="F:hydrolase activity, acting on carbon-nitrogen (but not peptide) bonds"/>
    <property type="evidence" value="ECO:0007669"/>
    <property type="project" value="InterPro"/>
</dbReference>
<dbReference type="EMBL" id="SHKL01000001">
    <property type="protein sequence ID" value="RZT85932.1"/>
    <property type="molecule type" value="Genomic_DNA"/>
</dbReference>
<dbReference type="PANTHER" id="PTHR34216">
    <property type="match status" value="1"/>
</dbReference>
<dbReference type="Proteomes" id="UP000291591">
    <property type="component" value="Unassembled WGS sequence"/>
</dbReference>